<keyword evidence="5" id="KW-1185">Reference proteome</keyword>
<comment type="caution">
    <text evidence="4">The sequence shown here is derived from an EMBL/GenBank/DDBJ whole genome shotgun (WGS) entry which is preliminary data.</text>
</comment>
<dbReference type="RefSeq" id="WP_098074981.1">
    <property type="nucleotide sequence ID" value="NZ_PDEQ01000003.1"/>
</dbReference>
<evidence type="ECO:0000313" key="5">
    <source>
        <dbReference type="Proteomes" id="UP000220102"/>
    </source>
</evidence>
<feature type="chain" id="PRO_5012315053" description="Outer membrane protein beta-barrel domain-containing protein" evidence="2">
    <location>
        <begin position="25"/>
        <end position="181"/>
    </location>
</feature>
<gene>
    <name evidence="4" type="ORF">CRI94_07060</name>
</gene>
<dbReference type="Pfam" id="PF13505">
    <property type="entry name" value="OMP_b-brl"/>
    <property type="match status" value="1"/>
</dbReference>
<name>A0A2A8CZ17_9BACT</name>
<feature type="domain" description="Outer membrane protein beta-barrel" evidence="3">
    <location>
        <begin position="9"/>
        <end position="163"/>
    </location>
</feature>
<evidence type="ECO:0000256" key="2">
    <source>
        <dbReference type="SAM" id="SignalP"/>
    </source>
</evidence>
<evidence type="ECO:0000313" key="4">
    <source>
        <dbReference type="EMBL" id="PEN13817.1"/>
    </source>
</evidence>
<dbReference type="Proteomes" id="UP000220102">
    <property type="component" value="Unassembled WGS sequence"/>
</dbReference>
<organism evidence="4 5">
    <name type="scientific">Longibacter salinarum</name>
    <dbReference type="NCBI Taxonomy" id="1850348"/>
    <lineage>
        <taxon>Bacteria</taxon>
        <taxon>Pseudomonadati</taxon>
        <taxon>Rhodothermota</taxon>
        <taxon>Rhodothermia</taxon>
        <taxon>Rhodothermales</taxon>
        <taxon>Salisaetaceae</taxon>
        <taxon>Longibacter</taxon>
    </lineage>
</organism>
<proteinExistence type="predicted"/>
<dbReference type="Gene3D" id="2.40.160.20">
    <property type="match status" value="1"/>
</dbReference>
<dbReference type="InterPro" id="IPR027385">
    <property type="entry name" value="Beta-barrel_OMP"/>
</dbReference>
<keyword evidence="1 2" id="KW-0732">Signal</keyword>
<reference evidence="4 5" key="1">
    <citation type="submission" date="2017-10" db="EMBL/GenBank/DDBJ databases">
        <title>Draft genome of Longibacter Salinarum.</title>
        <authorList>
            <person name="Goh K.M."/>
            <person name="Shamsir M.S."/>
            <person name="Lim S.W."/>
        </authorList>
    </citation>
    <scope>NUCLEOTIDE SEQUENCE [LARGE SCALE GENOMIC DNA]</scope>
    <source>
        <strain evidence="4 5">KCTC 52045</strain>
    </source>
</reference>
<feature type="signal peptide" evidence="2">
    <location>
        <begin position="1"/>
        <end position="24"/>
    </location>
</feature>
<protein>
    <recommendedName>
        <fullName evidence="3">Outer membrane protein beta-barrel domain-containing protein</fullName>
    </recommendedName>
</protein>
<dbReference type="OrthoDB" id="1492374at2"/>
<dbReference type="AlphaFoldDB" id="A0A2A8CZ17"/>
<evidence type="ECO:0000256" key="1">
    <source>
        <dbReference type="ARBA" id="ARBA00022729"/>
    </source>
</evidence>
<evidence type="ECO:0000259" key="3">
    <source>
        <dbReference type="Pfam" id="PF13505"/>
    </source>
</evidence>
<dbReference type="SUPFAM" id="SSF56925">
    <property type="entry name" value="OMPA-like"/>
    <property type="match status" value="1"/>
</dbReference>
<dbReference type="EMBL" id="PDEQ01000003">
    <property type="protein sequence ID" value="PEN13817.1"/>
    <property type="molecule type" value="Genomic_DNA"/>
</dbReference>
<dbReference type="InterPro" id="IPR011250">
    <property type="entry name" value="OMP/PagP_B-barrel"/>
</dbReference>
<accession>A0A2A8CZ17</accession>
<sequence length="181" mass="19456">MKRLGIFAALLLFLAASSPDVTQAQTPAWKHQIYFNSGPQFVTGDASDGYKTGLAIDGGYYYRAADAFFIGVAGGYHQFSGEGNVADVDIIPVHVAAKYNFRLTGIQPYIGVEGGPTFVSGATDETNFGVAPRLGLRIPLSRGFDLDLNLKYNVVFTEGDDFTYVGVNGGPAYIPDRPAMR</sequence>